<reference evidence="3" key="1">
    <citation type="submission" date="2023-04" db="EMBL/GenBank/DDBJ databases">
        <authorList>
            <person name="Vijverberg K."/>
            <person name="Xiong W."/>
            <person name="Schranz E."/>
        </authorList>
    </citation>
    <scope>NUCLEOTIDE SEQUENCE</scope>
</reference>
<gene>
    <name evidence="3" type="ORF">LSALG_LOCUS41364</name>
</gene>
<organism evidence="3 4">
    <name type="scientific">Lactuca saligna</name>
    <name type="common">Willowleaf lettuce</name>
    <dbReference type="NCBI Taxonomy" id="75948"/>
    <lineage>
        <taxon>Eukaryota</taxon>
        <taxon>Viridiplantae</taxon>
        <taxon>Streptophyta</taxon>
        <taxon>Embryophyta</taxon>
        <taxon>Tracheophyta</taxon>
        <taxon>Spermatophyta</taxon>
        <taxon>Magnoliopsida</taxon>
        <taxon>eudicotyledons</taxon>
        <taxon>Gunneridae</taxon>
        <taxon>Pentapetalae</taxon>
        <taxon>asterids</taxon>
        <taxon>campanulids</taxon>
        <taxon>Asterales</taxon>
        <taxon>Asteraceae</taxon>
        <taxon>Cichorioideae</taxon>
        <taxon>Cichorieae</taxon>
        <taxon>Lactucinae</taxon>
        <taxon>Lactuca</taxon>
    </lineage>
</organism>
<feature type="region of interest" description="Disordered" evidence="2">
    <location>
        <begin position="1"/>
        <end position="89"/>
    </location>
</feature>
<evidence type="ECO:0000256" key="1">
    <source>
        <dbReference type="SAM" id="Coils"/>
    </source>
</evidence>
<evidence type="ECO:0000313" key="3">
    <source>
        <dbReference type="EMBL" id="CAI9302899.1"/>
    </source>
</evidence>
<keyword evidence="1" id="KW-0175">Coiled coil</keyword>
<keyword evidence="4" id="KW-1185">Reference proteome</keyword>
<dbReference type="AlphaFoldDB" id="A0AA36A2W4"/>
<feature type="region of interest" description="Disordered" evidence="2">
    <location>
        <begin position="278"/>
        <end position="323"/>
    </location>
</feature>
<sequence length="360" mass="40282">MPSSSVRPIHTKLNKINNEDDKPKHSGKRKAKAAPSESVKVTKKTKKPVPKLRSPSPVLQEESKERTVTEVQEDNTLRSDEEDTAHSEPATIETLLKVSSHPSSSLTESDIFDNIMNEPFLNLAIPLPPPPFNLPSSQMTSSPITSSILMSSTLLYHKRPSTSIPPFDDDVEILFGDDHEPIIDFIFHPFTININNDDDEAQMTKARFKQLNEKLDSVLKYSHAFSSTKWENLLMTHRAMVEMITSSIANVLEETTKANQASKQKIIETTEKIQGVSGCGESLKQGGEEEENLKNEFGLKDNEASGSGKDKGNIVSKEDFEENPKMIESKIAAREKRDKELDQLNTLKQQLDAEEVEVKI</sequence>
<name>A0AA36A2W4_LACSI</name>
<evidence type="ECO:0000313" key="4">
    <source>
        <dbReference type="Proteomes" id="UP001177003"/>
    </source>
</evidence>
<feature type="compositionally biased region" description="Basic and acidic residues" evidence="2">
    <location>
        <begin position="292"/>
        <end position="323"/>
    </location>
</feature>
<dbReference type="Proteomes" id="UP001177003">
    <property type="component" value="Chromosome 9"/>
</dbReference>
<feature type="compositionally biased region" description="Basic residues" evidence="2">
    <location>
        <begin position="41"/>
        <end position="50"/>
    </location>
</feature>
<proteinExistence type="predicted"/>
<dbReference type="EMBL" id="OX465085">
    <property type="protein sequence ID" value="CAI9302899.1"/>
    <property type="molecule type" value="Genomic_DNA"/>
</dbReference>
<accession>A0AA36A2W4</accession>
<feature type="coiled-coil region" evidence="1">
    <location>
        <begin position="330"/>
        <end position="357"/>
    </location>
</feature>
<protein>
    <submittedName>
        <fullName evidence="3">Uncharacterized protein</fullName>
    </submittedName>
</protein>
<evidence type="ECO:0000256" key="2">
    <source>
        <dbReference type="SAM" id="MobiDB-lite"/>
    </source>
</evidence>